<dbReference type="Pfam" id="PF00440">
    <property type="entry name" value="TetR_N"/>
    <property type="match status" value="1"/>
</dbReference>
<evidence type="ECO:0000313" key="5">
    <source>
        <dbReference type="EMBL" id="MBB5934788.1"/>
    </source>
</evidence>
<comment type="caution">
    <text evidence="5">The sequence shown here is derived from an EMBL/GenBank/DDBJ whole genome shotgun (WGS) entry which is preliminary data.</text>
</comment>
<evidence type="ECO:0000256" key="2">
    <source>
        <dbReference type="PROSITE-ProRule" id="PRU00335"/>
    </source>
</evidence>
<dbReference type="AlphaFoldDB" id="A0A7W9UXD6"/>
<dbReference type="InterPro" id="IPR050624">
    <property type="entry name" value="HTH-type_Tx_Regulator"/>
</dbReference>
<dbReference type="GO" id="GO:0003677">
    <property type="term" value="F:DNA binding"/>
    <property type="evidence" value="ECO:0007669"/>
    <property type="project" value="UniProtKB-UniRule"/>
</dbReference>
<organism evidence="5 6">
    <name type="scientific">Streptomyces zagrosensis</name>
    <dbReference type="NCBI Taxonomy" id="1042984"/>
    <lineage>
        <taxon>Bacteria</taxon>
        <taxon>Bacillati</taxon>
        <taxon>Actinomycetota</taxon>
        <taxon>Actinomycetes</taxon>
        <taxon>Kitasatosporales</taxon>
        <taxon>Streptomycetaceae</taxon>
        <taxon>Streptomyces</taxon>
    </lineage>
</organism>
<dbReference type="SUPFAM" id="SSF46689">
    <property type="entry name" value="Homeodomain-like"/>
    <property type="match status" value="1"/>
</dbReference>
<dbReference type="PANTHER" id="PTHR43479:SF11">
    <property type="entry name" value="ACREF_ENVCD OPERON REPRESSOR-RELATED"/>
    <property type="match status" value="1"/>
</dbReference>
<dbReference type="Proteomes" id="UP000588098">
    <property type="component" value="Unassembled WGS sequence"/>
</dbReference>
<feature type="compositionally biased region" description="Low complexity" evidence="3">
    <location>
        <begin position="248"/>
        <end position="265"/>
    </location>
</feature>
<dbReference type="Gene3D" id="1.10.357.10">
    <property type="entry name" value="Tetracycline Repressor, domain 2"/>
    <property type="match status" value="1"/>
</dbReference>
<dbReference type="PROSITE" id="PS01081">
    <property type="entry name" value="HTH_TETR_1"/>
    <property type="match status" value="1"/>
</dbReference>
<reference evidence="5 6" key="1">
    <citation type="submission" date="2020-08" db="EMBL/GenBank/DDBJ databases">
        <title>Genomic Encyclopedia of Type Strains, Phase III (KMG-III): the genomes of soil and plant-associated and newly described type strains.</title>
        <authorList>
            <person name="Whitman W."/>
        </authorList>
    </citation>
    <scope>NUCLEOTIDE SEQUENCE [LARGE SCALE GENOMIC DNA]</scope>
    <source>
        <strain evidence="5 6">CECT 8305</strain>
    </source>
</reference>
<feature type="region of interest" description="Disordered" evidence="3">
    <location>
        <begin position="150"/>
        <end position="206"/>
    </location>
</feature>
<dbReference type="InterPro" id="IPR023772">
    <property type="entry name" value="DNA-bd_HTH_TetR-type_CS"/>
</dbReference>
<evidence type="ECO:0000256" key="1">
    <source>
        <dbReference type="ARBA" id="ARBA00023125"/>
    </source>
</evidence>
<feature type="region of interest" description="Disordered" evidence="3">
    <location>
        <begin position="248"/>
        <end position="279"/>
    </location>
</feature>
<dbReference type="InterPro" id="IPR001647">
    <property type="entry name" value="HTH_TetR"/>
</dbReference>
<proteinExistence type="predicted"/>
<evidence type="ECO:0000259" key="4">
    <source>
        <dbReference type="PROSITE" id="PS50977"/>
    </source>
</evidence>
<keyword evidence="6" id="KW-1185">Reference proteome</keyword>
<feature type="compositionally biased region" description="Low complexity" evidence="3">
    <location>
        <begin position="152"/>
        <end position="162"/>
    </location>
</feature>
<feature type="region of interest" description="Disordered" evidence="3">
    <location>
        <begin position="216"/>
        <end position="235"/>
    </location>
</feature>
<dbReference type="PROSITE" id="PS50977">
    <property type="entry name" value="HTH_TETR_2"/>
    <property type="match status" value="1"/>
</dbReference>
<protein>
    <submittedName>
        <fullName evidence="5">AcrR family transcriptional regulator</fullName>
    </submittedName>
</protein>
<dbReference type="InterPro" id="IPR009057">
    <property type="entry name" value="Homeodomain-like_sf"/>
</dbReference>
<dbReference type="PANTHER" id="PTHR43479">
    <property type="entry name" value="ACREF/ENVCD OPERON REPRESSOR-RELATED"/>
    <property type="match status" value="1"/>
</dbReference>
<feature type="domain" description="HTH tetR-type" evidence="4">
    <location>
        <begin position="13"/>
        <end position="73"/>
    </location>
</feature>
<dbReference type="EMBL" id="JACHJL010000003">
    <property type="protein sequence ID" value="MBB5934788.1"/>
    <property type="molecule type" value="Genomic_DNA"/>
</dbReference>
<gene>
    <name evidence="5" type="ORF">FHS42_001835</name>
</gene>
<evidence type="ECO:0000313" key="6">
    <source>
        <dbReference type="Proteomes" id="UP000588098"/>
    </source>
</evidence>
<keyword evidence="1 2" id="KW-0238">DNA-binding</keyword>
<sequence length="359" mass="37744">MDGQTSLRERKKRRTYQAISDAAIGLFLEQGFDQVSVAEVAAAAMVSKPTLFRYFPAKEDLALYRFADHEDEASRVVRERTADQAPLTALHAHFRAGLDRRDPVTGLCDDSRVLAFHRLLYGTPSLVARLYEYTTRAEDALARTLYEVARDPGSAASAGAPSRTGGEAECRNPSFDELPDELPDGLPGGPADTRATSTSTAAPDGAGDTVAAQLAEAGRAARPSRTAQPSRTAGASHIARLGYVTGEGQAAAPGPAAESEAGAAGDRPRTPGQDAARDRIPTPVVKARQGLASMEEGSGLEALTARLAASQIIAAQRILALENWRRIADGESADAVYPAAVVAADHAFAVLGSGLSPHY</sequence>
<accession>A0A7W9UXD6</accession>
<feature type="DNA-binding region" description="H-T-H motif" evidence="2">
    <location>
        <begin position="36"/>
        <end position="55"/>
    </location>
</feature>
<name>A0A7W9UXD6_9ACTN</name>
<dbReference type="PRINTS" id="PR00455">
    <property type="entry name" value="HTHTETR"/>
</dbReference>
<evidence type="ECO:0000256" key="3">
    <source>
        <dbReference type="SAM" id="MobiDB-lite"/>
    </source>
</evidence>
<feature type="compositionally biased region" description="Low complexity" evidence="3">
    <location>
        <begin position="189"/>
        <end position="204"/>
    </location>
</feature>